<reference evidence="2" key="1">
    <citation type="journal article" date="2019" name="Int. J. Syst. Evol. Microbiol.">
        <title>The Global Catalogue of Microorganisms (GCM) 10K type strain sequencing project: providing services to taxonomists for standard genome sequencing and annotation.</title>
        <authorList>
            <consortium name="The Broad Institute Genomics Platform"/>
            <consortium name="The Broad Institute Genome Sequencing Center for Infectious Disease"/>
            <person name="Wu L."/>
            <person name="Ma J."/>
        </authorList>
    </citation>
    <scope>NUCLEOTIDE SEQUENCE [LARGE SCALE GENOMIC DNA]</scope>
    <source>
        <strain evidence="2">JCM 14307</strain>
    </source>
</reference>
<keyword evidence="2" id="KW-1185">Reference proteome</keyword>
<sequence length="120" mass="12935">MSAVVPLIQADPYPIALSHARVMRVGSVSATPAKTSAQVGTNVAVNGSVTGAPARCAIHLQRLYGATQWRTVNPAKVRASVRFTLTATPSYKGRIPYRVQLPNCYRFVTAYSENFIITGL</sequence>
<accession>A0ABP4SXM8</accession>
<name>A0ABP4SXM8_9ACTN</name>
<proteinExistence type="predicted"/>
<evidence type="ECO:0000313" key="2">
    <source>
        <dbReference type="Proteomes" id="UP001500280"/>
    </source>
</evidence>
<protein>
    <submittedName>
        <fullName evidence="1">Uncharacterized protein</fullName>
    </submittedName>
</protein>
<evidence type="ECO:0000313" key="1">
    <source>
        <dbReference type="EMBL" id="GAA1678936.1"/>
    </source>
</evidence>
<dbReference type="RefSeq" id="WP_344149393.1">
    <property type="nucleotide sequence ID" value="NZ_BAAANF010000008.1"/>
</dbReference>
<dbReference type="Proteomes" id="UP001500280">
    <property type="component" value="Unassembled WGS sequence"/>
</dbReference>
<comment type="caution">
    <text evidence="1">The sequence shown here is derived from an EMBL/GenBank/DDBJ whole genome shotgun (WGS) entry which is preliminary data.</text>
</comment>
<gene>
    <name evidence="1" type="ORF">GCM10009745_23330</name>
</gene>
<dbReference type="EMBL" id="BAAANF010000008">
    <property type="protein sequence ID" value="GAA1678936.1"/>
    <property type="molecule type" value="Genomic_DNA"/>
</dbReference>
<organism evidence="1 2">
    <name type="scientific">Kribbella yunnanensis</name>
    <dbReference type="NCBI Taxonomy" id="190194"/>
    <lineage>
        <taxon>Bacteria</taxon>
        <taxon>Bacillati</taxon>
        <taxon>Actinomycetota</taxon>
        <taxon>Actinomycetes</taxon>
        <taxon>Propionibacteriales</taxon>
        <taxon>Kribbellaceae</taxon>
        <taxon>Kribbella</taxon>
    </lineage>
</organism>